<dbReference type="OrthoDB" id="9765158at2"/>
<sequence>MVERLSRSLRTACAVSLLTVATIAAAQGVRGDHPDTYVVKRGDTLWDIAGRFLQRPWLWPEIWQANPQIQNPHLIYPGDVISLAYLDRVAGATVQPGPRQDAAPIDAIPLSDIEPFLRDLQVVDEFEQLPYVVGMEDDRLRAVDGQVAYVRGLAQAQPGERYTVVRPTTRYTHLERAGLCCDLFHSDDLDFRGRRTLDFQQYWTNVTFPDKGQELLGYEMVRVGAGTVTRGEVGGIQVSTLLLDEEGHEVRIGDRLVPVNAQPYDLQFFPHAPRVQTDYGRARVLAVADMLTSGGPRDVIAISVGRREGIDNGTVFSLWREGQSTMDRVEKGPDRDPQTVFFENKVRLPDEFAGHAMVFRTYDRVSYALVMDSIKPTRVGYHLKHPDAPY</sequence>
<dbReference type="PANTHER" id="PTHR34700:SF4">
    <property type="entry name" value="PHAGE-LIKE ELEMENT PBSX PROTEIN XKDP"/>
    <property type="match status" value="1"/>
</dbReference>
<accession>A0A4Z1RI17</accession>
<proteinExistence type="predicted"/>
<dbReference type="Proteomes" id="UP000298681">
    <property type="component" value="Unassembled WGS sequence"/>
</dbReference>
<dbReference type="Pfam" id="PF01476">
    <property type="entry name" value="LysM"/>
    <property type="match status" value="1"/>
</dbReference>
<organism evidence="1 2">
    <name type="scientific">Luteimonas yindakuii</name>
    <dbReference type="NCBI Taxonomy" id="2565782"/>
    <lineage>
        <taxon>Bacteria</taxon>
        <taxon>Pseudomonadati</taxon>
        <taxon>Pseudomonadota</taxon>
        <taxon>Gammaproteobacteria</taxon>
        <taxon>Lysobacterales</taxon>
        <taxon>Lysobacteraceae</taxon>
        <taxon>Luteimonas</taxon>
    </lineage>
</organism>
<name>A0A4Z1RI17_9GAMM</name>
<dbReference type="SUPFAM" id="SSF54106">
    <property type="entry name" value="LysM domain"/>
    <property type="match status" value="1"/>
</dbReference>
<comment type="caution">
    <text evidence="1">The sequence shown here is derived from an EMBL/GenBank/DDBJ whole genome shotgun (WGS) entry which is preliminary data.</text>
</comment>
<dbReference type="RefSeq" id="WP_134675400.1">
    <property type="nucleotide sequence ID" value="NZ_CP039383.2"/>
</dbReference>
<dbReference type="InterPro" id="IPR052196">
    <property type="entry name" value="Bact_Kbp"/>
</dbReference>
<dbReference type="EMBL" id="SPUH01000002">
    <property type="protein sequence ID" value="TKS53281.1"/>
    <property type="molecule type" value="Genomic_DNA"/>
</dbReference>
<evidence type="ECO:0000313" key="2">
    <source>
        <dbReference type="Proteomes" id="UP000298681"/>
    </source>
</evidence>
<protein>
    <submittedName>
        <fullName evidence="1">LysM peptidoglycan-binding domain-containing protein</fullName>
    </submittedName>
</protein>
<dbReference type="PANTHER" id="PTHR34700">
    <property type="entry name" value="POTASSIUM BINDING PROTEIN KBP"/>
    <property type="match status" value="1"/>
</dbReference>
<dbReference type="AlphaFoldDB" id="A0A4Z1RI17"/>
<gene>
    <name evidence="1" type="ORF">E4582_12700</name>
</gene>
<dbReference type="Gene3D" id="3.10.350.10">
    <property type="entry name" value="LysM domain"/>
    <property type="match status" value="1"/>
</dbReference>
<keyword evidence="2" id="KW-1185">Reference proteome</keyword>
<dbReference type="InterPro" id="IPR018392">
    <property type="entry name" value="LysM"/>
</dbReference>
<evidence type="ECO:0000313" key="1">
    <source>
        <dbReference type="EMBL" id="TKS53281.1"/>
    </source>
</evidence>
<dbReference type="PROSITE" id="PS51782">
    <property type="entry name" value="LYSM"/>
    <property type="match status" value="1"/>
</dbReference>
<dbReference type="InterPro" id="IPR036779">
    <property type="entry name" value="LysM_dom_sf"/>
</dbReference>
<dbReference type="SMART" id="SM00257">
    <property type="entry name" value="LysM"/>
    <property type="match status" value="1"/>
</dbReference>
<reference evidence="1 2" key="1">
    <citation type="submission" date="2019-01" db="EMBL/GenBank/DDBJ databases">
        <authorList>
            <person name="Zhang S."/>
        </authorList>
    </citation>
    <scope>NUCLEOTIDE SEQUENCE [LARGE SCALE GENOMIC DNA]</scope>
    <source>
        <strain evidence="1 2">1626</strain>
    </source>
</reference>
<dbReference type="CDD" id="cd00118">
    <property type="entry name" value="LysM"/>
    <property type="match status" value="1"/>
</dbReference>